<comment type="subcellular location">
    <subcellularLocation>
        <location evidence="1">Cell membrane</location>
        <topology evidence="1">Multi-pass membrane protein</topology>
    </subcellularLocation>
</comment>
<keyword evidence="2" id="KW-0813">Transport</keyword>
<protein>
    <recommendedName>
        <fullName evidence="14">Ionotropic glutamate receptor L-glutamate and glycine-binding domain-containing protein</fullName>
    </recommendedName>
</protein>
<evidence type="ECO:0000313" key="16">
    <source>
        <dbReference type="Proteomes" id="UP001642540"/>
    </source>
</evidence>
<feature type="transmembrane region" description="Helical" evidence="12">
    <location>
        <begin position="230"/>
        <end position="253"/>
    </location>
</feature>
<evidence type="ECO:0000256" key="4">
    <source>
        <dbReference type="ARBA" id="ARBA00022692"/>
    </source>
</evidence>
<accession>A0ABP1PUY5</accession>
<gene>
    <name evidence="15" type="ORF">ODALV1_LOCUS4077</name>
</gene>
<name>A0ABP1PUY5_9HEXA</name>
<comment type="caution">
    <text evidence="15">The sequence shown here is derived from an EMBL/GenBank/DDBJ whole genome shotgun (WGS) entry which is preliminary data.</text>
</comment>
<evidence type="ECO:0000256" key="10">
    <source>
        <dbReference type="ARBA" id="ARBA00023286"/>
    </source>
</evidence>
<dbReference type="PANTHER" id="PTHR42643:SF24">
    <property type="entry name" value="IONOTROPIC RECEPTOR 60A"/>
    <property type="match status" value="1"/>
</dbReference>
<feature type="chain" id="PRO_5045627293" description="Ionotropic glutamate receptor L-glutamate and glycine-binding domain-containing protein" evidence="13">
    <location>
        <begin position="23"/>
        <end position="299"/>
    </location>
</feature>
<keyword evidence="7 12" id="KW-0472">Membrane</keyword>
<keyword evidence="5 12" id="KW-1133">Transmembrane helix</keyword>
<proteinExistence type="predicted"/>
<dbReference type="SUPFAM" id="SSF53850">
    <property type="entry name" value="Periplasmic binding protein-like II"/>
    <property type="match status" value="1"/>
</dbReference>
<keyword evidence="11" id="KW-0407">Ion channel</keyword>
<keyword evidence="16" id="KW-1185">Reference proteome</keyword>
<evidence type="ECO:0000256" key="11">
    <source>
        <dbReference type="ARBA" id="ARBA00023303"/>
    </source>
</evidence>
<feature type="domain" description="Ionotropic glutamate receptor L-glutamate and glycine-binding" evidence="14">
    <location>
        <begin position="119"/>
        <end position="175"/>
    </location>
</feature>
<evidence type="ECO:0000313" key="15">
    <source>
        <dbReference type="EMBL" id="CAL8078373.1"/>
    </source>
</evidence>
<keyword evidence="13" id="KW-0732">Signal</keyword>
<evidence type="ECO:0000256" key="3">
    <source>
        <dbReference type="ARBA" id="ARBA00022475"/>
    </source>
</evidence>
<feature type="signal peptide" evidence="13">
    <location>
        <begin position="1"/>
        <end position="22"/>
    </location>
</feature>
<evidence type="ECO:0000256" key="7">
    <source>
        <dbReference type="ARBA" id="ARBA00023136"/>
    </source>
</evidence>
<sequence>MSLLNISSQIFWYFMWATHTMGTSEFEKGNMLSPCLAKNSILFNGSCLQCIRPNQPYINCGNEIENLITEETTSNCNNVTDQMYLCPTQQTDIEQLKISEGKQYLNQRTLRVVTIERLPFVKIIDGNYSGVILEYLYALQLKYNFTSNIFLPYDGNWGAETDNGTWNGMIGQVLRNEAELGANAFSVTLERAKVIAFSMPFHQEPAAILIPAPREGNKLAILIRPLSNEVWLAVFTTILVLVPFLFVMHVTSLRIRGEVTKLKFADGVRLILDLFQFTIGSLVQESKRRMRQKDASSTI</sequence>
<keyword evidence="3" id="KW-1003">Cell membrane</keyword>
<keyword evidence="10" id="KW-1071">Ligand-gated ion channel</keyword>
<evidence type="ECO:0000256" key="5">
    <source>
        <dbReference type="ARBA" id="ARBA00022989"/>
    </source>
</evidence>
<dbReference type="InterPro" id="IPR019594">
    <property type="entry name" value="Glu/Gly-bd"/>
</dbReference>
<evidence type="ECO:0000256" key="1">
    <source>
        <dbReference type="ARBA" id="ARBA00004651"/>
    </source>
</evidence>
<evidence type="ECO:0000256" key="9">
    <source>
        <dbReference type="ARBA" id="ARBA00023180"/>
    </source>
</evidence>
<dbReference type="PANTHER" id="PTHR42643">
    <property type="entry name" value="IONOTROPIC RECEPTOR 20A-RELATED"/>
    <property type="match status" value="1"/>
</dbReference>
<evidence type="ECO:0000256" key="13">
    <source>
        <dbReference type="SAM" id="SignalP"/>
    </source>
</evidence>
<keyword evidence="9" id="KW-0325">Glycoprotein</keyword>
<keyword evidence="8" id="KW-0675">Receptor</keyword>
<evidence type="ECO:0000256" key="2">
    <source>
        <dbReference type="ARBA" id="ARBA00022448"/>
    </source>
</evidence>
<evidence type="ECO:0000256" key="6">
    <source>
        <dbReference type="ARBA" id="ARBA00023065"/>
    </source>
</evidence>
<keyword evidence="4 12" id="KW-0812">Transmembrane</keyword>
<evidence type="ECO:0000256" key="8">
    <source>
        <dbReference type="ARBA" id="ARBA00023170"/>
    </source>
</evidence>
<dbReference type="EMBL" id="CAXLJM020000013">
    <property type="protein sequence ID" value="CAL8078373.1"/>
    <property type="molecule type" value="Genomic_DNA"/>
</dbReference>
<reference evidence="15 16" key="1">
    <citation type="submission" date="2024-08" db="EMBL/GenBank/DDBJ databases">
        <authorList>
            <person name="Cucini C."/>
            <person name="Frati F."/>
        </authorList>
    </citation>
    <scope>NUCLEOTIDE SEQUENCE [LARGE SCALE GENOMIC DNA]</scope>
</reference>
<dbReference type="SMART" id="SM00918">
    <property type="entry name" value="Lig_chan-Glu_bd"/>
    <property type="match status" value="1"/>
</dbReference>
<organism evidence="15 16">
    <name type="scientific">Orchesella dallaii</name>
    <dbReference type="NCBI Taxonomy" id="48710"/>
    <lineage>
        <taxon>Eukaryota</taxon>
        <taxon>Metazoa</taxon>
        <taxon>Ecdysozoa</taxon>
        <taxon>Arthropoda</taxon>
        <taxon>Hexapoda</taxon>
        <taxon>Collembola</taxon>
        <taxon>Entomobryomorpha</taxon>
        <taxon>Entomobryoidea</taxon>
        <taxon>Orchesellidae</taxon>
        <taxon>Orchesellinae</taxon>
        <taxon>Orchesella</taxon>
    </lineage>
</organism>
<dbReference type="Pfam" id="PF10613">
    <property type="entry name" value="Lig_chan-Glu_bd"/>
    <property type="match status" value="1"/>
</dbReference>
<dbReference type="Proteomes" id="UP001642540">
    <property type="component" value="Unassembled WGS sequence"/>
</dbReference>
<evidence type="ECO:0000259" key="14">
    <source>
        <dbReference type="SMART" id="SM00918"/>
    </source>
</evidence>
<keyword evidence="6" id="KW-0406">Ion transport</keyword>
<evidence type="ECO:0000256" key="12">
    <source>
        <dbReference type="SAM" id="Phobius"/>
    </source>
</evidence>
<dbReference type="Gene3D" id="3.40.190.10">
    <property type="entry name" value="Periplasmic binding protein-like II"/>
    <property type="match status" value="1"/>
</dbReference>
<dbReference type="InterPro" id="IPR052192">
    <property type="entry name" value="Insect_Ionotropic_Sensory_Rcpt"/>
</dbReference>